<comment type="caution">
    <text evidence="2">The sequence shown here is derived from an EMBL/GenBank/DDBJ whole genome shotgun (WGS) entry which is preliminary data.</text>
</comment>
<dbReference type="EMBL" id="DWYS01000154">
    <property type="protein sequence ID" value="HJB08755.1"/>
    <property type="molecule type" value="Genomic_DNA"/>
</dbReference>
<proteinExistence type="predicted"/>
<feature type="domain" description="Carboxymuconolactone decarboxylase-like" evidence="1">
    <location>
        <begin position="38"/>
        <end position="117"/>
    </location>
</feature>
<name>A0A9D2LAE8_9FIRM</name>
<sequence>MKETRPEKVEKARQVLEELKQLRGGSVISAHKRMANDPELLETFTYNFQHCKSGLKHLEPKTVELLLLALGCAKGASTTIKVHGNQAYQKGASIEEIGEVLRLVMFYCGASAVLNIDEIFDEIDFE</sequence>
<dbReference type="SUPFAM" id="SSF69118">
    <property type="entry name" value="AhpD-like"/>
    <property type="match status" value="1"/>
</dbReference>
<dbReference type="PANTHER" id="PTHR33930:SF2">
    <property type="entry name" value="BLR3452 PROTEIN"/>
    <property type="match status" value="1"/>
</dbReference>
<reference evidence="2" key="1">
    <citation type="journal article" date="2021" name="PeerJ">
        <title>Extensive microbial diversity within the chicken gut microbiome revealed by metagenomics and culture.</title>
        <authorList>
            <person name="Gilroy R."/>
            <person name="Ravi A."/>
            <person name="Getino M."/>
            <person name="Pursley I."/>
            <person name="Horton D.L."/>
            <person name="Alikhan N.F."/>
            <person name="Baker D."/>
            <person name="Gharbi K."/>
            <person name="Hall N."/>
            <person name="Watson M."/>
            <person name="Adriaenssens E.M."/>
            <person name="Foster-Nyarko E."/>
            <person name="Jarju S."/>
            <person name="Secka A."/>
            <person name="Antonio M."/>
            <person name="Oren A."/>
            <person name="Chaudhuri R.R."/>
            <person name="La Ragione R."/>
            <person name="Hildebrand F."/>
            <person name="Pallen M.J."/>
        </authorList>
    </citation>
    <scope>NUCLEOTIDE SEQUENCE</scope>
    <source>
        <strain evidence="2">CHK188-4685</strain>
    </source>
</reference>
<dbReference type="InterPro" id="IPR029032">
    <property type="entry name" value="AhpD-like"/>
</dbReference>
<dbReference type="PANTHER" id="PTHR33930">
    <property type="entry name" value="ALKYL HYDROPEROXIDE REDUCTASE AHPD"/>
    <property type="match status" value="1"/>
</dbReference>
<accession>A0A9D2LAE8</accession>
<reference evidence="2" key="2">
    <citation type="submission" date="2021-04" db="EMBL/GenBank/DDBJ databases">
        <authorList>
            <person name="Gilroy R."/>
        </authorList>
    </citation>
    <scope>NUCLEOTIDE SEQUENCE</scope>
    <source>
        <strain evidence="2">CHK188-4685</strain>
    </source>
</reference>
<evidence type="ECO:0000313" key="3">
    <source>
        <dbReference type="Proteomes" id="UP000886804"/>
    </source>
</evidence>
<protein>
    <submittedName>
        <fullName evidence="2">Carboxymuconolactone decarboxylase family protein</fullName>
    </submittedName>
</protein>
<evidence type="ECO:0000313" key="2">
    <source>
        <dbReference type="EMBL" id="HJB08755.1"/>
    </source>
</evidence>
<dbReference type="Pfam" id="PF02627">
    <property type="entry name" value="CMD"/>
    <property type="match status" value="1"/>
</dbReference>
<dbReference type="Gene3D" id="1.20.1290.10">
    <property type="entry name" value="AhpD-like"/>
    <property type="match status" value="1"/>
</dbReference>
<dbReference type="GO" id="GO:0051920">
    <property type="term" value="F:peroxiredoxin activity"/>
    <property type="evidence" value="ECO:0007669"/>
    <property type="project" value="InterPro"/>
</dbReference>
<gene>
    <name evidence="2" type="ORF">H9716_12990</name>
</gene>
<dbReference type="InterPro" id="IPR003779">
    <property type="entry name" value="CMD-like"/>
</dbReference>
<dbReference type="Proteomes" id="UP000886804">
    <property type="component" value="Unassembled WGS sequence"/>
</dbReference>
<organism evidence="2 3">
    <name type="scientific">Candidatus Enterocloster faecavium</name>
    <dbReference type="NCBI Taxonomy" id="2838560"/>
    <lineage>
        <taxon>Bacteria</taxon>
        <taxon>Bacillati</taxon>
        <taxon>Bacillota</taxon>
        <taxon>Clostridia</taxon>
        <taxon>Lachnospirales</taxon>
        <taxon>Lachnospiraceae</taxon>
        <taxon>Enterocloster</taxon>
    </lineage>
</organism>
<evidence type="ECO:0000259" key="1">
    <source>
        <dbReference type="Pfam" id="PF02627"/>
    </source>
</evidence>
<dbReference type="AlphaFoldDB" id="A0A9D2LAE8"/>